<proteinExistence type="predicted"/>
<dbReference type="Gene3D" id="2.60.40.10">
    <property type="entry name" value="Immunoglobulins"/>
    <property type="match status" value="6"/>
</dbReference>
<dbReference type="RefSeq" id="WP_285745024.1">
    <property type="nucleotide sequence ID" value="NZ_CP127162.1"/>
</dbReference>
<dbReference type="SUPFAM" id="SSF69318">
    <property type="entry name" value="Integrin alpha N-terminal domain"/>
    <property type="match status" value="1"/>
</dbReference>
<keyword evidence="4" id="KW-1185">Reference proteome</keyword>
<dbReference type="EMBL" id="CP127162">
    <property type="protein sequence ID" value="WIV19125.1"/>
    <property type="molecule type" value="Genomic_DNA"/>
</dbReference>
<dbReference type="InterPro" id="IPR041624">
    <property type="entry name" value="RGI_lyase"/>
</dbReference>
<dbReference type="InterPro" id="IPR049366">
    <property type="entry name" value="RGL11_C"/>
</dbReference>
<dbReference type="CDD" id="cd01821">
    <property type="entry name" value="Rhamnogalacturan_acetylesterase_like"/>
    <property type="match status" value="1"/>
</dbReference>
<name>A0ABY8X0V4_9BACL</name>
<dbReference type="InterPro" id="IPR013783">
    <property type="entry name" value="Ig-like_fold"/>
</dbReference>
<evidence type="ECO:0000313" key="3">
    <source>
        <dbReference type="EMBL" id="WIV19125.1"/>
    </source>
</evidence>
<dbReference type="InterPro" id="IPR014756">
    <property type="entry name" value="Ig_E-set"/>
</dbReference>
<feature type="compositionally biased region" description="Acidic residues" evidence="1">
    <location>
        <begin position="66"/>
        <end position="91"/>
    </location>
</feature>
<dbReference type="CDD" id="cd00063">
    <property type="entry name" value="FN3"/>
    <property type="match status" value="2"/>
</dbReference>
<dbReference type="CDD" id="cd10318">
    <property type="entry name" value="RGL11"/>
    <property type="match status" value="1"/>
</dbReference>
<dbReference type="Pfam" id="PF21348">
    <property type="entry name" value="RGL11_C"/>
    <property type="match status" value="1"/>
</dbReference>
<dbReference type="Pfam" id="PF21254">
    <property type="entry name" value="AGA-YXIM_GBD"/>
    <property type="match status" value="2"/>
</dbReference>
<dbReference type="SUPFAM" id="SSF49785">
    <property type="entry name" value="Galactose-binding domain-like"/>
    <property type="match status" value="2"/>
</dbReference>
<dbReference type="Pfam" id="PF00657">
    <property type="entry name" value="Lipase_GDSL"/>
    <property type="match status" value="1"/>
</dbReference>
<dbReference type="InterPro" id="IPR036514">
    <property type="entry name" value="SGNH_hydro_sf"/>
</dbReference>
<dbReference type="PANTHER" id="PTHR43118:SF1">
    <property type="entry name" value="RHAMNOGALACTURONAN LYASE (EUROFUNG)"/>
    <property type="match status" value="1"/>
</dbReference>
<dbReference type="SMART" id="SM00060">
    <property type="entry name" value="FN3"/>
    <property type="match status" value="3"/>
</dbReference>
<protein>
    <submittedName>
        <fullName evidence="3">Chitinase N-terminal domain-containing protein</fullName>
    </submittedName>
</protein>
<dbReference type="SUPFAM" id="SSF52266">
    <property type="entry name" value="SGNH hydrolase"/>
    <property type="match status" value="1"/>
</dbReference>
<dbReference type="InterPro" id="IPR008979">
    <property type="entry name" value="Galactose-bd-like_sf"/>
</dbReference>
<evidence type="ECO:0000256" key="1">
    <source>
        <dbReference type="SAM" id="MobiDB-lite"/>
    </source>
</evidence>
<accession>A0ABY8X0V4</accession>
<dbReference type="SUPFAM" id="SSF81296">
    <property type="entry name" value="E set domains"/>
    <property type="match status" value="2"/>
</dbReference>
<dbReference type="Proteomes" id="UP001236415">
    <property type="component" value="Chromosome"/>
</dbReference>
<dbReference type="Gene3D" id="3.40.50.1110">
    <property type="entry name" value="SGNH hydrolase"/>
    <property type="match status" value="1"/>
</dbReference>
<dbReference type="InterPro" id="IPR049033">
    <property type="entry name" value="AGA-YXIM_GBD"/>
</dbReference>
<dbReference type="Pfam" id="PF08329">
    <property type="entry name" value="ChitinaseA_N"/>
    <property type="match status" value="1"/>
</dbReference>
<dbReference type="InterPro" id="IPR013540">
    <property type="entry name" value="ChitinaseA_N"/>
</dbReference>
<dbReference type="InterPro" id="IPR003961">
    <property type="entry name" value="FN3_dom"/>
</dbReference>
<dbReference type="InterPro" id="IPR037459">
    <property type="entry name" value="RhgT-like"/>
</dbReference>
<dbReference type="PANTHER" id="PTHR43118">
    <property type="entry name" value="RHAMNOGALACTURONAN LYASE (EUROFUNG)"/>
    <property type="match status" value="1"/>
</dbReference>
<dbReference type="Pfam" id="PF00041">
    <property type="entry name" value="fn3"/>
    <property type="match status" value="1"/>
</dbReference>
<dbReference type="InterPro" id="IPR001087">
    <property type="entry name" value="GDSL"/>
</dbReference>
<dbReference type="InterPro" id="IPR028994">
    <property type="entry name" value="Integrin_alpha_N"/>
</dbReference>
<evidence type="ECO:0000313" key="4">
    <source>
        <dbReference type="Proteomes" id="UP001236415"/>
    </source>
</evidence>
<gene>
    <name evidence="3" type="ORF">QPK24_22895</name>
</gene>
<evidence type="ECO:0000259" key="2">
    <source>
        <dbReference type="PROSITE" id="PS50853"/>
    </source>
</evidence>
<feature type="domain" description="Fibronectin type-III" evidence="2">
    <location>
        <begin position="493"/>
        <end position="585"/>
    </location>
</feature>
<reference evidence="3 4" key="1">
    <citation type="submission" date="2023-06" db="EMBL/GenBank/DDBJ databases">
        <title>Paenibacillus polygonum sp. nov., an endophytic bacterium, isolated from Polygonum lapathifolium L. in Nanji Wetland National Nature Reserve, South of Poyang Lake, Jiangxi Province, China.</title>
        <authorList>
            <person name="Yu Z."/>
        </authorList>
    </citation>
    <scope>NUCLEOTIDE SEQUENCE [LARGE SCALE GENOMIC DNA]</scope>
    <source>
        <strain evidence="3 4">C31</strain>
    </source>
</reference>
<feature type="region of interest" description="Disordered" evidence="1">
    <location>
        <begin position="50"/>
        <end position="104"/>
    </location>
</feature>
<organism evidence="3 4">
    <name type="scientific">Paenibacillus polygoni</name>
    <dbReference type="NCBI Taxonomy" id="3050112"/>
    <lineage>
        <taxon>Bacteria</taxon>
        <taxon>Bacillati</taxon>
        <taxon>Bacillota</taxon>
        <taxon>Bacilli</taxon>
        <taxon>Bacillales</taxon>
        <taxon>Paenibacillaceae</taxon>
        <taxon>Paenibacillus</taxon>
    </lineage>
</organism>
<dbReference type="SUPFAM" id="SSF49265">
    <property type="entry name" value="Fibronectin type III"/>
    <property type="match status" value="2"/>
</dbReference>
<dbReference type="InterPro" id="IPR034641">
    <property type="entry name" value="RGL11"/>
</dbReference>
<feature type="domain" description="Fibronectin type-III" evidence="2">
    <location>
        <begin position="831"/>
        <end position="921"/>
    </location>
</feature>
<dbReference type="PROSITE" id="PS50853">
    <property type="entry name" value="FN3"/>
    <property type="match status" value="2"/>
</dbReference>
<sequence>MKASRKHHPGKSRFFIIFLVFLMVLSTMAMPMEWGGQTVKAEAIQDEVDEGVQEEVQEDAQAGQEGIEEGQEGAEEGQEGVEEEVQGDETQADAGRDAAAPQTNDAEINLKMAAEGEYRFDFGNGTVAEGYIGVGAQSSYSQETGYGFTDLSTVTVHDRGGDDPLRSDYAHVDNGIFQIDLPNGDYDVALIAGDQEEGSEIAISTERMQKVQLTAKGAGEFLEMNFSIALVDGQLNLAITGSAAKLSALVITRLPDRTPGSNPAIYIAGDSTVQTYDPYWKPEAGWGQMLPRFFGEEIVIKNQSIGGRSTKSFIDQGRLDDILKVIQPADYFLIQFGHNDATISIPERYASPADYKEFLRTYIHGAEQRGATPILVTPVGRRDFNADTGKFNVSFPEYVNAMKEVAAEENTKLIDLSTLSRAYYDSIGPEETKSVFLYTDPGVYAAFPNGSADNTHFQEYGAIQLARMVAQSIKELNIPLSEYVKEQDLPDAKPSAVTGLVAGNISNSGALLKWNAVEGADIYRIYVKLQTDAESAYKLAGTATVPSFSLAGLSEGKAYTAYVIAVNGKGSSDPSEEVTIGTKSAAYRYDFGPPGSPVAEGYTEINRNILYTKERGYGLVVHEGALADRDRGGATDALRRDFIINFGGVYEFKVDLPNGTYAVKSYTGDWIGSTRTNVNIEGKDYGTISSGKENVAEKLHAPITVQDGQINMIFSGQTAHVNGIEITPLLLAPTGLELVKVDLASEVPSADIAWKGMDSAALYRVYRQAEGEAKPSFLAETSELTWKDETVDFGMKYTYTVSAVDAAGLESVASTPLEVSMIDSSVEKAGVPTGLKVSSIHKNEVTFTWEPSAKARSYNVYRSDQANGVYHLIGKTKEAQYTDQTILSTIPYYYKVAAVNAGGISDLSEVLVTEAVTTLYRQMENLDRAPVAVKTEDGIFISWRMLGLDPDSIAFQIYRDNKLITSKPITDRTNYVDAGGTDKSKYVIEPIVGGVKQKATEPISVWQQQYKSIPLDKPADGYTKDGQPYSYYAGDASAGDLDGDGQYEIVMMWSPTNSKDNSQSGYTGEVYLDAYKMDGTKLWRIKMGPNIRAGAHYTQFLVYDFDGDGKAEVAMKTADGTKDGAGVVIGDGSLDHRNSSGYVLLGNEFLTVFEGTTGKALSTVPYDPPRGDVSSWGDGYGNRVDRFLAAVAYLDGEHPSLVFSRGYYTRTVLAAYDFRGGELTKRWRFDTNDEGLSSYAGQGNHNLSVGDVDNDGKDEILFGAIAIDDDGTPLHNTRLGHGDAMHFGDLDPQREGLEIFSVHEDKNAKYGMEVRDANTGDILWGVPLGIDVGRGMSADIDPNYPGEEVWSATITNAEHIPLSGLYSIKGEKISSKIPSSTNFGIWWDGDLLRELQDDIRIDKWDYKNQKTINLLTATGAASNNSTKANPSLQADLLGDWREEVIWRSEDSTELRIYTTTDESDYRIRTLMHDPIYRLGVAWQNVAYNQPPHTGFYLGAGMEMPAAPNIRYTGAEDQGSAKGKPGIPVLSDNNGHSNGLLDGEYTISMNMWWGENGTRYKLYENGKLIHTELLSDSTPDAQSVHVPLAGRDNGTYVYTAELINAHGTTQSTPHTVTVKDAAPSKPSISSDNWDQDGAYRITMNMWWGTSGTLYNLYENGELVDTQELAAVTPDAQTAYTEITGKAAGVYEYQIELSNSHGQVRSEVIRVEVK</sequence>
<dbReference type="Gene3D" id="2.60.120.430">
    <property type="entry name" value="Galactose-binding lectin"/>
    <property type="match status" value="2"/>
</dbReference>
<dbReference type="Pfam" id="PF18370">
    <property type="entry name" value="RGI_lyase"/>
    <property type="match status" value="1"/>
</dbReference>
<dbReference type="InterPro" id="IPR036116">
    <property type="entry name" value="FN3_sf"/>
</dbReference>